<feature type="domain" description="Myosin-binding" evidence="15">
    <location>
        <begin position="367"/>
        <end position="521"/>
    </location>
</feature>
<dbReference type="Pfam" id="PF12632">
    <property type="entry name" value="Vezatin"/>
    <property type="match status" value="2"/>
</dbReference>
<reference evidence="16 17" key="1">
    <citation type="journal article" date="2018" name="Proc. R. Soc. B">
        <title>A non-coding region near Follistatin controls head colour polymorphism in the Gouldian finch.</title>
        <authorList>
            <person name="Toomey M.B."/>
            <person name="Marques C.I."/>
            <person name="Andrade P."/>
            <person name="Araujo P.M."/>
            <person name="Sabatino S."/>
            <person name="Gazda M.A."/>
            <person name="Afonso S."/>
            <person name="Lopes R.J."/>
            <person name="Corbo J.C."/>
            <person name="Carneiro M."/>
        </authorList>
    </citation>
    <scope>NUCLEOTIDE SEQUENCE [LARGE SCALE GENOMIC DNA]</scope>
    <source>
        <strain evidence="16">Red01</strain>
        <tissue evidence="16">Muscle</tissue>
    </source>
</reference>
<dbReference type="GO" id="GO:0017022">
    <property type="term" value="F:myosin binding"/>
    <property type="evidence" value="ECO:0007669"/>
    <property type="project" value="InterPro"/>
</dbReference>
<evidence type="ECO:0000256" key="10">
    <source>
        <dbReference type="ARBA" id="ARBA00023054"/>
    </source>
</evidence>
<evidence type="ECO:0000256" key="11">
    <source>
        <dbReference type="ARBA" id="ARBA00023136"/>
    </source>
</evidence>
<keyword evidence="6" id="KW-1003">Cell membrane</keyword>
<evidence type="ECO:0000256" key="5">
    <source>
        <dbReference type="ARBA" id="ARBA00018125"/>
    </source>
</evidence>
<dbReference type="GO" id="GO:0005912">
    <property type="term" value="C:adherens junction"/>
    <property type="evidence" value="ECO:0007669"/>
    <property type="project" value="UniProtKB-SubCell"/>
</dbReference>
<feature type="compositionally biased region" description="Acidic residues" evidence="14">
    <location>
        <begin position="850"/>
        <end position="882"/>
    </location>
</feature>
<feature type="domain" description="Myosin-binding" evidence="15">
    <location>
        <begin position="199"/>
        <end position="320"/>
    </location>
</feature>
<evidence type="ECO:0000256" key="7">
    <source>
        <dbReference type="ARBA" id="ARBA00022692"/>
    </source>
</evidence>
<organism evidence="16 17">
    <name type="scientific">Chloebia gouldiae</name>
    <name type="common">Gouldian finch</name>
    <name type="synonym">Erythrura gouldiae</name>
    <dbReference type="NCBI Taxonomy" id="44316"/>
    <lineage>
        <taxon>Eukaryota</taxon>
        <taxon>Metazoa</taxon>
        <taxon>Chordata</taxon>
        <taxon>Craniata</taxon>
        <taxon>Vertebrata</taxon>
        <taxon>Euteleostomi</taxon>
        <taxon>Archelosauria</taxon>
        <taxon>Archosauria</taxon>
        <taxon>Dinosauria</taxon>
        <taxon>Saurischia</taxon>
        <taxon>Theropoda</taxon>
        <taxon>Coelurosauria</taxon>
        <taxon>Aves</taxon>
        <taxon>Neognathae</taxon>
        <taxon>Neoaves</taxon>
        <taxon>Telluraves</taxon>
        <taxon>Australaves</taxon>
        <taxon>Passeriformes</taxon>
        <taxon>Passeroidea</taxon>
        <taxon>Passeridae</taxon>
        <taxon>Chloebia</taxon>
    </lineage>
</organism>
<comment type="subcellular location">
    <subcellularLocation>
        <location evidence="2">Cell junction</location>
        <location evidence="2">Adherens junction</location>
    </subcellularLocation>
    <subcellularLocation>
        <location evidence="3">Cell membrane</location>
        <topology evidence="3">Multi-pass membrane protein</topology>
    </subcellularLocation>
    <subcellularLocation>
        <location evidence="1">Nucleus</location>
    </subcellularLocation>
</comment>
<keyword evidence="8" id="KW-0965">Cell junction</keyword>
<feature type="coiled-coil region" evidence="13">
    <location>
        <begin position="506"/>
        <end position="540"/>
    </location>
</feature>
<evidence type="ECO:0000259" key="15">
    <source>
        <dbReference type="Pfam" id="PF12632"/>
    </source>
</evidence>
<keyword evidence="17" id="KW-1185">Reference proteome</keyword>
<feature type="region of interest" description="Disordered" evidence="14">
    <location>
        <begin position="844"/>
        <end position="882"/>
    </location>
</feature>
<evidence type="ECO:0000256" key="1">
    <source>
        <dbReference type="ARBA" id="ARBA00004123"/>
    </source>
</evidence>
<dbReference type="OrthoDB" id="21151at2759"/>
<evidence type="ECO:0000256" key="6">
    <source>
        <dbReference type="ARBA" id="ARBA00022475"/>
    </source>
</evidence>
<dbReference type="PANTHER" id="PTHR15989:SF5">
    <property type="entry name" value="VEZATIN"/>
    <property type="match status" value="1"/>
</dbReference>
<comment type="similarity">
    <text evidence="4">Belongs to the vezatin family.</text>
</comment>
<sequence>GHRCSYTDSFFSSSSRIILEEQAERNGEVGEILSGAWEQYQREKWNALFQETKIALSNSPLYQYLQDLGHTDFEVCSSVSQKAEQCAAAESQREQTVRAAQKQGILSKLVEFFRSWFPFPQWKKNDDILHRLDVGFRFDTLRTILQQEVLLQEDVELIEFLDPSILSAGQCKQQENRRLPTLRSLATPNIWDVSLLLALESSWLLCGPLLLLYAVFRVWGTWRTAKLQMSLRKYCIQLEETVANSRAFTNLVRKALRLIQETEVISRGFTLVSAACPFNKAGQHPSQHLLGLRKAVYRSVRANFRAARLATLYMLKKYPFCKIPPLQEANGGMGSVLCFHLSDGNGSGKAAVEEGKAGGAGGHWESLAKTLHGDNVTSYICVVPFKELGLGLSEEQVSEEEAHNLTDGFSLPALKVLFQLWVGQSSEFFRRLALLLSPANASPEPSACPERLPHHVLRDVTQGLPHTHAACLAELKRSYEFYRYFETQHQSGLQWPARSKQQSRELNSLQTAVRSLQLHLKALLNEVIILEDELEKLVSTKETPELTTEAHQVLEQKLKFIQPHIQASNSCWEEAISQVEKMGGRNPNKKGKIEVSCDNLQHTTVPLTQPAIYIENKDPIPEEQELEAYVGYSDTDNEYKREDFYCFSQEKRERQERERQESKRVLQELKSVLGFKASEIERQKWKQLLFSEHAAVKPLSPVEPLKLLNNVESHMNSDTEKRDCSQSCDKSEEKDSNPEVNAADKSRTEYLYEDPEIEKNKDSITDKITDVSMGAEDRMYYQCEGDAEELKLSSVDGVEASQPPSKDALHSKIKDRLAQLHISTDFNFTSGLAAQVAARSFTFTTMQEETFGDDGEEEEEEEEEKTQENEDLVENCDNEERD</sequence>
<protein>
    <recommendedName>
        <fullName evidence="5">Vezatin</fullName>
    </recommendedName>
</protein>
<evidence type="ECO:0000313" key="16">
    <source>
        <dbReference type="EMBL" id="RLW06404.1"/>
    </source>
</evidence>
<keyword evidence="11" id="KW-0472">Membrane</keyword>
<proteinExistence type="inferred from homology"/>
<dbReference type="AlphaFoldDB" id="A0A3L8SQI2"/>
<evidence type="ECO:0000256" key="3">
    <source>
        <dbReference type="ARBA" id="ARBA00004651"/>
    </source>
</evidence>
<evidence type="ECO:0000313" key="17">
    <source>
        <dbReference type="Proteomes" id="UP000276834"/>
    </source>
</evidence>
<evidence type="ECO:0000256" key="13">
    <source>
        <dbReference type="SAM" id="Coils"/>
    </source>
</evidence>
<evidence type="ECO:0000256" key="8">
    <source>
        <dbReference type="ARBA" id="ARBA00022949"/>
    </source>
</evidence>
<evidence type="ECO:0000256" key="12">
    <source>
        <dbReference type="ARBA" id="ARBA00023242"/>
    </source>
</evidence>
<evidence type="ECO:0000256" key="14">
    <source>
        <dbReference type="SAM" id="MobiDB-lite"/>
    </source>
</evidence>
<evidence type="ECO:0000256" key="9">
    <source>
        <dbReference type="ARBA" id="ARBA00022989"/>
    </source>
</evidence>
<dbReference type="GO" id="GO:0005634">
    <property type="term" value="C:nucleus"/>
    <property type="evidence" value="ECO:0007669"/>
    <property type="project" value="UniProtKB-SubCell"/>
</dbReference>
<dbReference type="PANTHER" id="PTHR15989">
    <property type="entry name" value="VEZATIN"/>
    <property type="match status" value="1"/>
</dbReference>
<keyword evidence="10 13" id="KW-0175">Coiled coil</keyword>
<keyword evidence="12" id="KW-0539">Nucleus</keyword>
<dbReference type="GO" id="GO:0098609">
    <property type="term" value="P:cell-cell adhesion"/>
    <property type="evidence" value="ECO:0007669"/>
    <property type="project" value="InterPro"/>
</dbReference>
<comment type="caution">
    <text evidence="16">The sequence shown here is derived from an EMBL/GenBank/DDBJ whole genome shotgun (WGS) entry which is preliminary data.</text>
</comment>
<accession>A0A3L8SQI2</accession>
<name>A0A3L8SQI2_CHLGU</name>
<dbReference type="InterPro" id="IPR026859">
    <property type="entry name" value="Myosin-bd"/>
</dbReference>
<dbReference type="EMBL" id="QUSF01000009">
    <property type="protein sequence ID" value="RLW06404.1"/>
    <property type="molecule type" value="Genomic_DNA"/>
</dbReference>
<feature type="compositionally biased region" description="Basic and acidic residues" evidence="14">
    <location>
        <begin position="715"/>
        <end position="746"/>
    </location>
</feature>
<feature type="region of interest" description="Disordered" evidence="14">
    <location>
        <begin position="714"/>
        <end position="746"/>
    </location>
</feature>
<gene>
    <name evidence="16" type="ORF">DV515_00004598</name>
</gene>
<feature type="non-terminal residue" evidence="16">
    <location>
        <position position="1"/>
    </location>
</feature>
<evidence type="ECO:0000256" key="4">
    <source>
        <dbReference type="ARBA" id="ARBA00007245"/>
    </source>
</evidence>
<keyword evidence="7" id="KW-0812">Transmembrane</keyword>
<dbReference type="STRING" id="44316.ENSEGOP00005017619"/>
<dbReference type="GO" id="GO:0005886">
    <property type="term" value="C:plasma membrane"/>
    <property type="evidence" value="ECO:0007669"/>
    <property type="project" value="UniProtKB-SubCell"/>
</dbReference>
<evidence type="ECO:0000256" key="2">
    <source>
        <dbReference type="ARBA" id="ARBA00004536"/>
    </source>
</evidence>
<keyword evidence="9" id="KW-1133">Transmembrane helix</keyword>
<dbReference type="InterPro" id="IPR026858">
    <property type="entry name" value="Vezatin"/>
</dbReference>
<dbReference type="Proteomes" id="UP000276834">
    <property type="component" value="Unassembled WGS sequence"/>
</dbReference>